<feature type="region of interest" description="Disordered" evidence="2">
    <location>
        <begin position="185"/>
        <end position="222"/>
    </location>
</feature>
<feature type="compositionally biased region" description="Pro residues" evidence="2">
    <location>
        <begin position="136"/>
        <end position="149"/>
    </location>
</feature>
<feature type="compositionally biased region" description="Polar residues" evidence="2">
    <location>
        <begin position="206"/>
        <end position="221"/>
    </location>
</feature>
<dbReference type="EMBL" id="UZAM01007772">
    <property type="protein sequence ID" value="VDP01309.1"/>
    <property type="molecule type" value="Genomic_DNA"/>
</dbReference>
<dbReference type="GO" id="GO:0030054">
    <property type="term" value="C:cell junction"/>
    <property type="evidence" value="ECO:0007669"/>
    <property type="project" value="TreeGrafter"/>
</dbReference>
<dbReference type="GO" id="GO:0035332">
    <property type="term" value="P:positive regulation of hippo signaling"/>
    <property type="evidence" value="ECO:0007669"/>
    <property type="project" value="TreeGrafter"/>
</dbReference>
<dbReference type="Proteomes" id="UP000270296">
    <property type="component" value="Unassembled WGS sequence"/>
</dbReference>
<evidence type="ECO:0000313" key="6">
    <source>
        <dbReference type="WBParaSite" id="SBAD_0000364201-mRNA-1"/>
    </source>
</evidence>
<dbReference type="PANTHER" id="PTHR13103">
    <property type="entry name" value="SCHWANNOMIN INTERACTING PROTEIN 1"/>
    <property type="match status" value="1"/>
</dbReference>
<feature type="region of interest" description="Disordered" evidence="2">
    <location>
        <begin position="106"/>
        <end position="165"/>
    </location>
</feature>
<gene>
    <name evidence="4" type="ORF">SBAD_LOCUS3483</name>
</gene>
<feature type="compositionally biased region" description="Polar residues" evidence="2">
    <location>
        <begin position="151"/>
        <end position="165"/>
    </location>
</feature>
<sequence>MDHVNSKCSALDCARRFAETIPPDVSASDDAEDKSAYGSGIDCLMMHRDVYHRSYSLNKMDKLSNASSLESCSENLEANGLNCFETCELAARYFSDSSSLVDSTSCSENSFEISHPSDRSKTSSHDMHCRIDVASSPPPPPLPPPPPPLQATIQVSKSPPASQTPLMTQADANFVVAPVVSDVHNGAQETPTIPDQVGDSFPQPHPSSCSSAPRPANSQSKRACEFGDDLSNLNSLMPQMDFDKLEQDLAKAAREREMRQRKIMSERVRQRLAMDSSSPLPRYRPSSFKRPLKSNLGARLQSSMNLQVIEPLFSVYCTALSSDVVFVLLIAQRDDDTDEQKENDGDGWRMVSKSVSTPNLKDPLTASSSPAGSVSSAPDSCRNASELRRLAKMQFDSENKDFHAQLERLRWETVLLLYRAKEAAHMQMEIEHQAKMT</sequence>
<evidence type="ECO:0000256" key="2">
    <source>
        <dbReference type="SAM" id="MobiDB-lite"/>
    </source>
</evidence>
<dbReference type="GO" id="GO:0005886">
    <property type="term" value="C:plasma membrane"/>
    <property type="evidence" value="ECO:0007669"/>
    <property type="project" value="TreeGrafter"/>
</dbReference>
<name>A0A183IIN8_9BILA</name>
<keyword evidence="1" id="KW-0175">Coiled coil</keyword>
<dbReference type="OrthoDB" id="6260144at2759"/>
<dbReference type="AlphaFoldDB" id="A0A183IIN8"/>
<proteinExistence type="predicted"/>
<feature type="region of interest" description="Disordered" evidence="2">
    <location>
        <begin position="336"/>
        <end position="380"/>
    </location>
</feature>
<reference evidence="4 5" key="2">
    <citation type="submission" date="2018-11" db="EMBL/GenBank/DDBJ databases">
        <authorList>
            <consortium name="Pathogen Informatics"/>
        </authorList>
    </citation>
    <scope>NUCLEOTIDE SEQUENCE [LARGE SCALE GENOMIC DNA]</scope>
</reference>
<reference evidence="6" key="1">
    <citation type="submission" date="2016-06" db="UniProtKB">
        <authorList>
            <consortium name="WormBaseParasite"/>
        </authorList>
    </citation>
    <scope>IDENTIFICATION</scope>
</reference>
<dbReference type="Pfam" id="PF10148">
    <property type="entry name" value="SCHIP-1_C"/>
    <property type="match status" value="1"/>
</dbReference>
<feature type="compositionally biased region" description="Basic and acidic residues" evidence="2">
    <location>
        <begin position="115"/>
        <end position="131"/>
    </location>
</feature>
<organism evidence="6">
    <name type="scientific">Soboliphyme baturini</name>
    <dbReference type="NCBI Taxonomy" id="241478"/>
    <lineage>
        <taxon>Eukaryota</taxon>
        <taxon>Metazoa</taxon>
        <taxon>Ecdysozoa</taxon>
        <taxon>Nematoda</taxon>
        <taxon>Enoplea</taxon>
        <taxon>Dorylaimia</taxon>
        <taxon>Dioctophymatida</taxon>
        <taxon>Dioctophymatoidea</taxon>
        <taxon>Soboliphymatidae</taxon>
        <taxon>Soboliphyme</taxon>
    </lineage>
</organism>
<feature type="domain" description="Schwannomin interacting protein 1 C-terminal" evidence="3">
    <location>
        <begin position="359"/>
        <end position="435"/>
    </location>
</feature>
<evidence type="ECO:0000259" key="3">
    <source>
        <dbReference type="Pfam" id="PF10148"/>
    </source>
</evidence>
<feature type="compositionally biased region" description="Low complexity" evidence="2">
    <location>
        <begin position="366"/>
        <end position="380"/>
    </location>
</feature>
<evidence type="ECO:0000313" key="5">
    <source>
        <dbReference type="Proteomes" id="UP000270296"/>
    </source>
</evidence>
<keyword evidence="5" id="KW-1185">Reference proteome</keyword>
<dbReference type="PANTHER" id="PTHR13103:SF2">
    <property type="entry name" value="IQCJ-SCHIP1 READTHROUGH TRANSCRIPT PROTEIN-RELATED"/>
    <property type="match status" value="1"/>
</dbReference>
<accession>A0A183IIN8</accession>
<dbReference type="InterPro" id="IPR039045">
    <property type="entry name" value="SCHIP_1"/>
</dbReference>
<evidence type="ECO:0000313" key="4">
    <source>
        <dbReference type="EMBL" id="VDP01309.1"/>
    </source>
</evidence>
<protein>
    <submittedName>
        <fullName evidence="6">SCHIP-1 domain-containing protein</fullName>
    </submittedName>
</protein>
<dbReference type="WBParaSite" id="SBAD_0000364201-mRNA-1">
    <property type="protein sequence ID" value="SBAD_0000364201-mRNA-1"/>
    <property type="gene ID" value="SBAD_0000364201"/>
</dbReference>
<evidence type="ECO:0000256" key="1">
    <source>
        <dbReference type="ARBA" id="ARBA00023054"/>
    </source>
</evidence>
<dbReference type="InterPro" id="IPR015649">
    <property type="entry name" value="SCHIP_1_C"/>
</dbReference>